<keyword evidence="2" id="KW-1185">Reference proteome</keyword>
<dbReference type="EMBL" id="AVOT02003262">
    <property type="protein sequence ID" value="MBW0472979.1"/>
    <property type="molecule type" value="Genomic_DNA"/>
</dbReference>
<evidence type="ECO:0000313" key="2">
    <source>
        <dbReference type="Proteomes" id="UP000765509"/>
    </source>
</evidence>
<comment type="caution">
    <text evidence="1">The sequence shown here is derived from an EMBL/GenBank/DDBJ whole genome shotgun (WGS) entry which is preliminary data.</text>
</comment>
<accession>A0A9Q3BV27</accession>
<reference evidence="1" key="1">
    <citation type="submission" date="2021-03" db="EMBL/GenBank/DDBJ databases">
        <title>Draft genome sequence of rust myrtle Austropuccinia psidii MF-1, a brazilian biotype.</title>
        <authorList>
            <person name="Quecine M.C."/>
            <person name="Pachon D.M.R."/>
            <person name="Bonatelli M.L."/>
            <person name="Correr F.H."/>
            <person name="Franceschini L.M."/>
            <person name="Leite T.F."/>
            <person name="Margarido G.R.A."/>
            <person name="Almeida C.A."/>
            <person name="Ferrarezi J.A."/>
            <person name="Labate C.A."/>
        </authorList>
    </citation>
    <scope>NUCLEOTIDE SEQUENCE</scope>
    <source>
        <strain evidence="1">MF-1</strain>
    </source>
</reference>
<organism evidence="1 2">
    <name type="scientific">Austropuccinia psidii MF-1</name>
    <dbReference type="NCBI Taxonomy" id="1389203"/>
    <lineage>
        <taxon>Eukaryota</taxon>
        <taxon>Fungi</taxon>
        <taxon>Dikarya</taxon>
        <taxon>Basidiomycota</taxon>
        <taxon>Pucciniomycotina</taxon>
        <taxon>Pucciniomycetes</taxon>
        <taxon>Pucciniales</taxon>
        <taxon>Sphaerophragmiaceae</taxon>
        <taxon>Austropuccinia</taxon>
    </lineage>
</organism>
<proteinExistence type="predicted"/>
<dbReference type="Proteomes" id="UP000765509">
    <property type="component" value="Unassembled WGS sequence"/>
</dbReference>
<name>A0A9Q3BV27_9BASI</name>
<evidence type="ECO:0000313" key="1">
    <source>
        <dbReference type="EMBL" id="MBW0472979.1"/>
    </source>
</evidence>
<dbReference type="AlphaFoldDB" id="A0A9Q3BV27"/>
<gene>
    <name evidence="1" type="ORF">O181_012694</name>
</gene>
<sequence length="108" mass="12044">MERHIKLTGYYMGGQGNNIHPDKKFLILVPNETDIASRNTDFDHRNSSTIHNTHEALILEPVILSPALDPVEASPPSSNAHNLLFATPNFPMNKGYSYIPENKTDSSQ</sequence>
<protein>
    <submittedName>
        <fullName evidence="1">Uncharacterized protein</fullName>
    </submittedName>
</protein>